<dbReference type="CDD" id="cd07182">
    <property type="entry name" value="RNase_HII_bacteria_HII_like"/>
    <property type="match status" value="1"/>
</dbReference>
<evidence type="ECO:0000256" key="4">
    <source>
        <dbReference type="ARBA" id="ARBA00004496"/>
    </source>
</evidence>
<dbReference type="RefSeq" id="WP_158947304.1">
    <property type="nucleotide sequence ID" value="NZ_CP046400.1"/>
</dbReference>
<evidence type="ECO:0000256" key="10">
    <source>
        <dbReference type="ARBA" id="ARBA00022723"/>
    </source>
</evidence>
<dbReference type="Gene3D" id="3.30.420.10">
    <property type="entry name" value="Ribonuclease H-like superfamily/Ribonuclease H"/>
    <property type="match status" value="1"/>
</dbReference>
<comment type="subcellular location">
    <subcellularLocation>
        <location evidence="4 14">Cytoplasm</location>
    </subcellularLocation>
</comment>
<comment type="cofactor">
    <cofactor evidence="14 15">
        <name>Mn(2+)</name>
        <dbReference type="ChEBI" id="CHEBI:29035"/>
    </cofactor>
    <cofactor evidence="14 15">
        <name>Mg(2+)</name>
        <dbReference type="ChEBI" id="CHEBI:18420"/>
    </cofactor>
    <text evidence="14 15">Manganese or magnesium. Binds 1 divalent metal ion per monomer in the absence of substrate. May bind a second metal ion after substrate binding.</text>
</comment>
<dbReference type="GO" id="GO:0004523">
    <property type="term" value="F:RNA-DNA hybrid ribonuclease activity"/>
    <property type="evidence" value="ECO:0007669"/>
    <property type="project" value="UniProtKB-UniRule"/>
</dbReference>
<dbReference type="Pfam" id="PF01351">
    <property type="entry name" value="RNase_HII"/>
    <property type="match status" value="1"/>
</dbReference>
<evidence type="ECO:0000256" key="16">
    <source>
        <dbReference type="RuleBase" id="RU003515"/>
    </source>
</evidence>
<evidence type="ECO:0000256" key="2">
    <source>
        <dbReference type="ARBA" id="ARBA00001946"/>
    </source>
</evidence>
<evidence type="ECO:0000313" key="18">
    <source>
        <dbReference type="EMBL" id="QGY40081.1"/>
    </source>
</evidence>
<evidence type="ECO:0000256" key="8">
    <source>
        <dbReference type="ARBA" id="ARBA00022490"/>
    </source>
</evidence>
<comment type="similarity">
    <text evidence="5 14 16">Belongs to the RNase HII family.</text>
</comment>
<dbReference type="GO" id="GO:0003723">
    <property type="term" value="F:RNA binding"/>
    <property type="evidence" value="ECO:0007669"/>
    <property type="project" value="UniProtKB-UniRule"/>
</dbReference>
<keyword evidence="12 14" id="KW-0378">Hydrolase</keyword>
<dbReference type="AlphaFoldDB" id="A0A6I6JD84"/>
<dbReference type="InterPro" id="IPR012337">
    <property type="entry name" value="RNaseH-like_sf"/>
</dbReference>
<dbReference type="GO" id="GO:0005737">
    <property type="term" value="C:cytoplasm"/>
    <property type="evidence" value="ECO:0007669"/>
    <property type="project" value="UniProtKB-SubCell"/>
</dbReference>
<keyword evidence="9 14" id="KW-0540">Nuclease</keyword>
<keyword evidence="19" id="KW-1185">Reference proteome</keyword>
<dbReference type="GO" id="GO:0030145">
    <property type="term" value="F:manganese ion binding"/>
    <property type="evidence" value="ECO:0007669"/>
    <property type="project" value="UniProtKB-UniRule"/>
</dbReference>
<gene>
    <name evidence="14" type="primary">rnhB</name>
    <name evidence="18" type="ORF">GM415_08055</name>
</gene>
<keyword evidence="11 14" id="KW-0255">Endonuclease</keyword>
<dbReference type="SUPFAM" id="SSF53098">
    <property type="entry name" value="Ribonuclease H-like"/>
    <property type="match status" value="1"/>
</dbReference>
<protein>
    <recommendedName>
        <fullName evidence="7 14">Ribonuclease HII</fullName>
        <shortName evidence="14">RNase HII</shortName>
        <ecNumber evidence="6 14">3.1.26.4</ecNumber>
    </recommendedName>
</protein>
<evidence type="ECO:0000256" key="5">
    <source>
        <dbReference type="ARBA" id="ARBA00007383"/>
    </source>
</evidence>
<dbReference type="InterPro" id="IPR022898">
    <property type="entry name" value="RNase_HII"/>
</dbReference>
<dbReference type="EC" id="3.1.26.4" evidence="6 14"/>
<dbReference type="Proteomes" id="UP000428328">
    <property type="component" value="Chromosome"/>
</dbReference>
<dbReference type="PANTHER" id="PTHR10954">
    <property type="entry name" value="RIBONUCLEASE H2 SUBUNIT A"/>
    <property type="match status" value="1"/>
</dbReference>
<evidence type="ECO:0000256" key="14">
    <source>
        <dbReference type="HAMAP-Rule" id="MF_00052"/>
    </source>
</evidence>
<accession>A0A6I6JD84</accession>
<evidence type="ECO:0000256" key="9">
    <source>
        <dbReference type="ARBA" id="ARBA00022722"/>
    </source>
</evidence>
<comment type="catalytic activity">
    <reaction evidence="1 14 15 16">
        <text>Endonucleolytic cleavage to 5'-phosphomonoester.</text>
        <dbReference type="EC" id="3.1.26.4"/>
    </reaction>
</comment>
<feature type="binding site" evidence="14 15">
    <location>
        <position position="113"/>
    </location>
    <ligand>
        <name>a divalent metal cation</name>
        <dbReference type="ChEBI" id="CHEBI:60240"/>
    </ligand>
</feature>
<dbReference type="InterPro" id="IPR036397">
    <property type="entry name" value="RNaseH_sf"/>
</dbReference>
<organism evidence="18 19">
    <name type="scientific">Pseudodesulfovibrio cashew</name>
    <dbReference type="NCBI Taxonomy" id="2678688"/>
    <lineage>
        <taxon>Bacteria</taxon>
        <taxon>Pseudomonadati</taxon>
        <taxon>Thermodesulfobacteriota</taxon>
        <taxon>Desulfovibrionia</taxon>
        <taxon>Desulfovibrionales</taxon>
        <taxon>Desulfovibrionaceae</taxon>
    </lineage>
</organism>
<feature type="binding site" evidence="14 15">
    <location>
        <position position="21"/>
    </location>
    <ligand>
        <name>a divalent metal cation</name>
        <dbReference type="ChEBI" id="CHEBI:60240"/>
    </ligand>
</feature>
<evidence type="ECO:0000259" key="17">
    <source>
        <dbReference type="PROSITE" id="PS51975"/>
    </source>
</evidence>
<dbReference type="InterPro" id="IPR024567">
    <property type="entry name" value="RNase_HII/HIII_dom"/>
</dbReference>
<evidence type="ECO:0000256" key="1">
    <source>
        <dbReference type="ARBA" id="ARBA00000077"/>
    </source>
</evidence>
<evidence type="ECO:0000256" key="6">
    <source>
        <dbReference type="ARBA" id="ARBA00012180"/>
    </source>
</evidence>
<keyword evidence="13 14" id="KW-0464">Manganese</keyword>
<keyword evidence="8 14" id="KW-0963">Cytoplasm</keyword>
<evidence type="ECO:0000256" key="7">
    <source>
        <dbReference type="ARBA" id="ARBA00019179"/>
    </source>
</evidence>
<keyword evidence="10 14" id="KW-0479">Metal-binding</keyword>
<evidence type="ECO:0000256" key="11">
    <source>
        <dbReference type="ARBA" id="ARBA00022759"/>
    </source>
</evidence>
<reference evidence="18 19" key="1">
    <citation type="submission" date="2019-11" db="EMBL/GenBank/DDBJ databases">
        <authorList>
            <person name="Zheng R.K."/>
            <person name="Sun C.M."/>
        </authorList>
    </citation>
    <scope>NUCLEOTIDE SEQUENCE [LARGE SCALE GENOMIC DNA]</scope>
    <source>
        <strain evidence="18 19">SRB007</strain>
    </source>
</reference>
<feature type="binding site" evidence="14 15">
    <location>
        <position position="22"/>
    </location>
    <ligand>
        <name>a divalent metal cation</name>
        <dbReference type="ChEBI" id="CHEBI:60240"/>
    </ligand>
</feature>
<dbReference type="GO" id="GO:0043137">
    <property type="term" value="P:DNA replication, removal of RNA primer"/>
    <property type="evidence" value="ECO:0007669"/>
    <property type="project" value="TreeGrafter"/>
</dbReference>
<dbReference type="GO" id="GO:0006298">
    <property type="term" value="P:mismatch repair"/>
    <property type="evidence" value="ECO:0007669"/>
    <property type="project" value="TreeGrafter"/>
</dbReference>
<evidence type="ECO:0000313" key="19">
    <source>
        <dbReference type="Proteomes" id="UP000428328"/>
    </source>
</evidence>
<dbReference type="KEGG" id="psel:GM415_08055"/>
<evidence type="ECO:0000256" key="3">
    <source>
        <dbReference type="ARBA" id="ARBA00004065"/>
    </source>
</evidence>
<dbReference type="HAMAP" id="MF_00052_B">
    <property type="entry name" value="RNase_HII_B"/>
    <property type="match status" value="1"/>
</dbReference>
<evidence type="ECO:0000256" key="12">
    <source>
        <dbReference type="ARBA" id="ARBA00022801"/>
    </source>
</evidence>
<dbReference type="PANTHER" id="PTHR10954:SF18">
    <property type="entry name" value="RIBONUCLEASE HII"/>
    <property type="match status" value="1"/>
</dbReference>
<dbReference type="InterPro" id="IPR001352">
    <property type="entry name" value="RNase_HII/HIII"/>
</dbReference>
<evidence type="ECO:0000256" key="13">
    <source>
        <dbReference type="ARBA" id="ARBA00023211"/>
    </source>
</evidence>
<dbReference type="PROSITE" id="PS51975">
    <property type="entry name" value="RNASE_H_2"/>
    <property type="match status" value="1"/>
</dbReference>
<comment type="cofactor">
    <cofactor evidence="2">
        <name>Mg(2+)</name>
        <dbReference type="ChEBI" id="CHEBI:18420"/>
    </cofactor>
</comment>
<dbReference type="EMBL" id="CP046400">
    <property type="protein sequence ID" value="QGY40081.1"/>
    <property type="molecule type" value="Genomic_DNA"/>
</dbReference>
<evidence type="ECO:0000256" key="15">
    <source>
        <dbReference type="PROSITE-ProRule" id="PRU01319"/>
    </source>
</evidence>
<sequence>MTQPTLFSVTTHLPEDVAGVDEAGRGCLAGPVVAGACILPAEYDLPGLTDSKQLTAAKREALYDLIREQAVAWSLGVAWAPEIDRINILEATFQAMGRAVRHLGREPKFLRIDGNKTIPHYALKRDIPQEYVIKGDGSVPAISAASILAKTFRDRLMVKLAVRYPGYGLSKHMGYGTKAHMEAIRSLGPCRLHRLTFRGVRPEEKPQAQACLF</sequence>
<name>A0A6I6JD84_9BACT</name>
<feature type="domain" description="RNase H type-2" evidence="17">
    <location>
        <begin position="15"/>
        <end position="209"/>
    </location>
</feature>
<proteinExistence type="inferred from homology"/>
<dbReference type="NCBIfam" id="NF000595">
    <property type="entry name" value="PRK00015.1-3"/>
    <property type="match status" value="1"/>
</dbReference>
<dbReference type="GO" id="GO:0032299">
    <property type="term" value="C:ribonuclease H2 complex"/>
    <property type="evidence" value="ECO:0007669"/>
    <property type="project" value="TreeGrafter"/>
</dbReference>
<comment type="function">
    <text evidence="3 14 16">Endonuclease that specifically degrades the RNA of RNA-DNA hybrids.</text>
</comment>